<evidence type="ECO:0000313" key="3">
    <source>
        <dbReference type="Proteomes" id="UP000015105"/>
    </source>
</evidence>
<proteinExistence type="predicted"/>
<reference evidence="3" key="2">
    <citation type="journal article" date="2017" name="Nat. Plants">
        <title>The Aegilops tauschii genome reveals multiple impacts of transposons.</title>
        <authorList>
            <person name="Zhao G."/>
            <person name="Zou C."/>
            <person name="Li K."/>
            <person name="Wang K."/>
            <person name="Li T."/>
            <person name="Gao L."/>
            <person name="Zhang X."/>
            <person name="Wang H."/>
            <person name="Yang Z."/>
            <person name="Liu X."/>
            <person name="Jiang W."/>
            <person name="Mao L."/>
            <person name="Kong X."/>
            <person name="Jiao Y."/>
            <person name="Jia J."/>
        </authorList>
    </citation>
    <scope>NUCLEOTIDE SEQUENCE [LARGE SCALE GENOMIC DNA]</scope>
    <source>
        <strain evidence="3">cv. AL8/78</strain>
    </source>
</reference>
<name>A0A453DK91_AEGTS</name>
<dbReference type="Proteomes" id="UP000015105">
    <property type="component" value="Chromosome 2D"/>
</dbReference>
<feature type="coiled-coil region" evidence="1">
    <location>
        <begin position="173"/>
        <end position="210"/>
    </location>
</feature>
<dbReference type="AlphaFoldDB" id="A0A453DK91"/>
<dbReference type="Gramene" id="AET2Gv21282200.3">
    <property type="protein sequence ID" value="AET2Gv21282200.3"/>
    <property type="gene ID" value="AET2Gv21282200"/>
</dbReference>
<dbReference type="InterPro" id="IPR007658">
    <property type="entry name" value="DUF594"/>
</dbReference>
<dbReference type="EnsemblPlants" id="AET2Gv21282200.3">
    <property type="protein sequence ID" value="AET2Gv21282200.3"/>
    <property type="gene ID" value="AET2Gv21282200"/>
</dbReference>
<keyword evidence="3" id="KW-1185">Reference proteome</keyword>
<reference evidence="3" key="1">
    <citation type="journal article" date="2014" name="Science">
        <title>Ancient hybridizations among the ancestral genomes of bread wheat.</title>
        <authorList>
            <consortium name="International Wheat Genome Sequencing Consortium,"/>
            <person name="Marcussen T."/>
            <person name="Sandve S.R."/>
            <person name="Heier L."/>
            <person name="Spannagl M."/>
            <person name="Pfeifer M."/>
            <person name="Jakobsen K.S."/>
            <person name="Wulff B.B."/>
            <person name="Steuernagel B."/>
            <person name="Mayer K.F."/>
            <person name="Olsen O.A."/>
        </authorList>
    </citation>
    <scope>NUCLEOTIDE SEQUENCE [LARGE SCALE GENOMIC DNA]</scope>
    <source>
        <strain evidence="3">cv. AL8/78</strain>
    </source>
</reference>
<protein>
    <submittedName>
        <fullName evidence="2">Uncharacterized protein</fullName>
    </submittedName>
</protein>
<dbReference type="Pfam" id="PF04578">
    <property type="entry name" value="DUF594"/>
    <property type="match status" value="1"/>
</dbReference>
<feature type="coiled-coil region" evidence="1">
    <location>
        <begin position="249"/>
        <end position="315"/>
    </location>
</feature>
<evidence type="ECO:0000256" key="1">
    <source>
        <dbReference type="SAM" id="Coils"/>
    </source>
</evidence>
<reference evidence="2" key="5">
    <citation type="journal article" date="2021" name="G3 (Bethesda)">
        <title>Aegilops tauschii genome assembly Aet v5.0 features greater sequence contiguity and improved annotation.</title>
        <authorList>
            <person name="Wang L."/>
            <person name="Zhu T."/>
            <person name="Rodriguez J.C."/>
            <person name="Deal K.R."/>
            <person name="Dubcovsky J."/>
            <person name="McGuire P.E."/>
            <person name="Lux T."/>
            <person name="Spannagl M."/>
            <person name="Mayer K.F.X."/>
            <person name="Baldrich P."/>
            <person name="Meyers B.C."/>
            <person name="Huo N."/>
            <person name="Gu Y.Q."/>
            <person name="Zhou H."/>
            <person name="Devos K.M."/>
            <person name="Bennetzen J.L."/>
            <person name="Unver T."/>
            <person name="Budak H."/>
            <person name="Gulick P.J."/>
            <person name="Galiba G."/>
            <person name="Kalapos B."/>
            <person name="Nelson D.R."/>
            <person name="Li P."/>
            <person name="You F.M."/>
            <person name="Luo M.C."/>
            <person name="Dvorak J."/>
        </authorList>
    </citation>
    <scope>NUCLEOTIDE SEQUENCE [LARGE SCALE GENOMIC DNA]</scope>
    <source>
        <strain evidence="2">cv. AL8/78</strain>
    </source>
</reference>
<dbReference type="PANTHER" id="PTHR31325">
    <property type="entry name" value="OS01G0798800 PROTEIN-RELATED"/>
    <property type="match status" value="1"/>
</dbReference>
<evidence type="ECO:0000313" key="2">
    <source>
        <dbReference type="EnsemblPlants" id="AET2Gv21282200.3"/>
    </source>
</evidence>
<sequence length="396" mass="46556">GEEDIMRSYSGQCALNPWRGFFKDPTLHVGIDFDDKILTWYFATEIFLSWSSPREECVEEQDYVEAIRAVSNYMIFLLAERPYMLPSPVRVVLYANAKAAYVGLDFSNREQISRKLGMDRRRRMWELDTKTDVDELQRASGKLDIIREDLDITRDDLGTAREDLDSSQSWHNRSELERTREELNRRCEELDNLRLEVGSKRDKLEVLDRRRKELDDTRERWVLMFDHYSGGGKLEELNRRRSEVDSSWEKKQNLNLQRLNTAMKRIEELDRSREELDRTRAEVAGGREENLNLDPEELNRRMEKLEELYRRSEELRFGPSPPAPAPLARGAALAVWLLELEARGEQEVRQVLLGVWVEMLCYAAHHCSRDSHARQLNSGGELVHYRRLASVHCRVQ</sequence>
<keyword evidence="1" id="KW-0175">Coiled coil</keyword>
<organism evidence="2 3">
    <name type="scientific">Aegilops tauschii subsp. strangulata</name>
    <name type="common">Goatgrass</name>
    <dbReference type="NCBI Taxonomy" id="200361"/>
    <lineage>
        <taxon>Eukaryota</taxon>
        <taxon>Viridiplantae</taxon>
        <taxon>Streptophyta</taxon>
        <taxon>Embryophyta</taxon>
        <taxon>Tracheophyta</taxon>
        <taxon>Spermatophyta</taxon>
        <taxon>Magnoliopsida</taxon>
        <taxon>Liliopsida</taxon>
        <taxon>Poales</taxon>
        <taxon>Poaceae</taxon>
        <taxon>BOP clade</taxon>
        <taxon>Pooideae</taxon>
        <taxon>Triticodae</taxon>
        <taxon>Triticeae</taxon>
        <taxon>Triticinae</taxon>
        <taxon>Aegilops</taxon>
    </lineage>
</organism>
<reference evidence="2" key="4">
    <citation type="submission" date="2019-03" db="UniProtKB">
        <authorList>
            <consortium name="EnsemblPlants"/>
        </authorList>
    </citation>
    <scope>IDENTIFICATION</scope>
</reference>
<reference evidence="2" key="3">
    <citation type="journal article" date="2017" name="Nature">
        <title>Genome sequence of the progenitor of the wheat D genome Aegilops tauschii.</title>
        <authorList>
            <person name="Luo M.C."/>
            <person name="Gu Y.Q."/>
            <person name="Puiu D."/>
            <person name="Wang H."/>
            <person name="Twardziok S.O."/>
            <person name="Deal K.R."/>
            <person name="Huo N."/>
            <person name="Zhu T."/>
            <person name="Wang L."/>
            <person name="Wang Y."/>
            <person name="McGuire P.E."/>
            <person name="Liu S."/>
            <person name="Long H."/>
            <person name="Ramasamy R.K."/>
            <person name="Rodriguez J.C."/>
            <person name="Van S.L."/>
            <person name="Yuan L."/>
            <person name="Wang Z."/>
            <person name="Xia Z."/>
            <person name="Xiao L."/>
            <person name="Anderson O.D."/>
            <person name="Ouyang S."/>
            <person name="Liang Y."/>
            <person name="Zimin A.V."/>
            <person name="Pertea G."/>
            <person name="Qi P."/>
            <person name="Bennetzen J.L."/>
            <person name="Dai X."/>
            <person name="Dawson M.W."/>
            <person name="Muller H.G."/>
            <person name="Kugler K."/>
            <person name="Rivarola-Duarte L."/>
            <person name="Spannagl M."/>
            <person name="Mayer K.F.X."/>
            <person name="Lu F.H."/>
            <person name="Bevan M.W."/>
            <person name="Leroy P."/>
            <person name="Li P."/>
            <person name="You F.M."/>
            <person name="Sun Q."/>
            <person name="Liu Z."/>
            <person name="Lyons E."/>
            <person name="Wicker T."/>
            <person name="Salzberg S.L."/>
            <person name="Devos K.M."/>
            <person name="Dvorak J."/>
        </authorList>
    </citation>
    <scope>NUCLEOTIDE SEQUENCE [LARGE SCALE GENOMIC DNA]</scope>
    <source>
        <strain evidence="2">cv. AL8/78</strain>
    </source>
</reference>
<accession>A0A453DK91</accession>